<dbReference type="PROSITE" id="PS51891">
    <property type="entry name" value="CENP_V_GFA"/>
    <property type="match status" value="1"/>
</dbReference>
<proteinExistence type="inferred from homology"/>
<dbReference type="InterPro" id="IPR006913">
    <property type="entry name" value="CENP-V/GFA"/>
</dbReference>
<keyword evidence="2" id="KW-0479">Metal-binding</keyword>
<sequence length="138" mass="14880">MHAVTGTCRCGAVSCNIQLPQPPGSYAPRRCDCDFCTARALLYLSDPNGQLHISANSALTRLTQGSEQAEFLACSQCQTVVAVCYREADISVGAINASLLQPQHPFAAAMTVQPKLLAADSKTERWKQLWTPLVVEEG</sequence>
<protein>
    <recommendedName>
        <fullName evidence="4">CENP-V/GFA domain-containing protein</fullName>
    </recommendedName>
</protein>
<dbReference type="InterPro" id="IPR011057">
    <property type="entry name" value="Mss4-like_sf"/>
</dbReference>
<evidence type="ECO:0000256" key="2">
    <source>
        <dbReference type="ARBA" id="ARBA00022723"/>
    </source>
</evidence>
<evidence type="ECO:0000259" key="4">
    <source>
        <dbReference type="PROSITE" id="PS51891"/>
    </source>
</evidence>
<gene>
    <name evidence="5" type="ORF">ACFFJP_13680</name>
</gene>
<comment type="similarity">
    <text evidence="1">Belongs to the Gfa family.</text>
</comment>
<evidence type="ECO:0000256" key="1">
    <source>
        <dbReference type="ARBA" id="ARBA00005495"/>
    </source>
</evidence>
<keyword evidence="3" id="KW-0862">Zinc</keyword>
<evidence type="ECO:0000313" key="5">
    <source>
        <dbReference type="EMBL" id="MFC0049341.1"/>
    </source>
</evidence>
<name>A0ABV6BEN4_9GAMM</name>
<accession>A0ABV6BEN4</accession>
<comment type="caution">
    <text evidence="5">The sequence shown here is derived from an EMBL/GenBank/DDBJ whole genome shotgun (WGS) entry which is preliminary data.</text>
</comment>
<dbReference type="Proteomes" id="UP001589813">
    <property type="component" value="Unassembled WGS sequence"/>
</dbReference>
<keyword evidence="6" id="KW-1185">Reference proteome</keyword>
<organism evidence="5 6">
    <name type="scientific">Rheinheimera tilapiae</name>
    <dbReference type="NCBI Taxonomy" id="875043"/>
    <lineage>
        <taxon>Bacteria</taxon>
        <taxon>Pseudomonadati</taxon>
        <taxon>Pseudomonadota</taxon>
        <taxon>Gammaproteobacteria</taxon>
        <taxon>Chromatiales</taxon>
        <taxon>Chromatiaceae</taxon>
        <taxon>Rheinheimera</taxon>
    </lineage>
</organism>
<dbReference type="EMBL" id="JBHLXP010000003">
    <property type="protein sequence ID" value="MFC0049341.1"/>
    <property type="molecule type" value="Genomic_DNA"/>
</dbReference>
<dbReference type="RefSeq" id="WP_377244987.1">
    <property type="nucleotide sequence ID" value="NZ_JBHLXP010000003.1"/>
</dbReference>
<dbReference type="Gene3D" id="2.170.150.70">
    <property type="match status" value="1"/>
</dbReference>
<evidence type="ECO:0000256" key="3">
    <source>
        <dbReference type="ARBA" id="ARBA00022833"/>
    </source>
</evidence>
<evidence type="ECO:0000313" key="6">
    <source>
        <dbReference type="Proteomes" id="UP001589813"/>
    </source>
</evidence>
<reference evidence="5 6" key="1">
    <citation type="submission" date="2024-09" db="EMBL/GenBank/DDBJ databases">
        <authorList>
            <person name="Sun Q."/>
            <person name="Mori K."/>
        </authorList>
    </citation>
    <scope>NUCLEOTIDE SEQUENCE [LARGE SCALE GENOMIC DNA]</scope>
    <source>
        <strain evidence="5 6">KCTC 23315</strain>
    </source>
</reference>
<feature type="domain" description="CENP-V/GFA" evidence="4">
    <location>
        <begin position="4"/>
        <end position="127"/>
    </location>
</feature>
<dbReference type="SUPFAM" id="SSF51316">
    <property type="entry name" value="Mss4-like"/>
    <property type="match status" value="1"/>
</dbReference>